<accession>A0A7K0CJB8</accession>
<keyword evidence="2" id="KW-0238">DNA-binding</keyword>
<evidence type="ECO:0000313" key="7">
    <source>
        <dbReference type="Proteomes" id="UP000466345"/>
    </source>
</evidence>
<dbReference type="AlphaFoldDB" id="A0A7K0CJB8"/>
<dbReference type="InterPro" id="IPR011051">
    <property type="entry name" value="RmlC_Cupin_sf"/>
</dbReference>
<keyword evidence="3" id="KW-0804">Transcription</keyword>
<sequence length="295" mass="31936">MCCEDRESVLRSRFAAAVVGSVVVTRVRGEVAGPREWFASSDPGTFMIVLVRGGSVVVEQDDDRGRIRSGEVGVVDTGRRHRIRYGDPCDAVVLTVPRASFGPHADTLRRRVAERIDGGSGAGAVVAGVVAALGEQVDQLPGPSGARLGEALTSLLVAGLCEAAPDPDDDTVRRITAYALAHISDPDLRVDSVARRFGISPSRLHRLFRGRHDTFAAWLRAERLRRVHRDLRDPALSGRTVAAIAARWGLYDPGHLSRAFKARYGRTPAQIRRQSPAGSSRTSPAPARREPAVFR</sequence>
<dbReference type="Pfam" id="PF14525">
    <property type="entry name" value="AraC_binding_2"/>
    <property type="match status" value="1"/>
</dbReference>
<comment type="caution">
    <text evidence="6">The sequence shown here is derived from an EMBL/GenBank/DDBJ whole genome shotgun (WGS) entry which is preliminary data.</text>
</comment>
<dbReference type="PROSITE" id="PS01124">
    <property type="entry name" value="HTH_ARAC_FAMILY_2"/>
    <property type="match status" value="1"/>
</dbReference>
<gene>
    <name evidence="6" type="primary">feaR</name>
    <name evidence="6" type="ORF">SRB5_36490</name>
</gene>
<dbReference type="PANTHER" id="PTHR46796">
    <property type="entry name" value="HTH-TYPE TRANSCRIPTIONAL ACTIVATOR RHAS-RELATED"/>
    <property type="match status" value="1"/>
</dbReference>
<dbReference type="Gene3D" id="1.10.10.60">
    <property type="entry name" value="Homeodomain-like"/>
    <property type="match status" value="1"/>
</dbReference>
<dbReference type="InterPro" id="IPR018060">
    <property type="entry name" value="HTH_AraC"/>
</dbReference>
<dbReference type="InterPro" id="IPR009057">
    <property type="entry name" value="Homeodomain-like_sf"/>
</dbReference>
<evidence type="ECO:0000256" key="1">
    <source>
        <dbReference type="ARBA" id="ARBA00023015"/>
    </source>
</evidence>
<protein>
    <submittedName>
        <fullName evidence="6">Transcriptional activator FeaR</fullName>
    </submittedName>
</protein>
<dbReference type="InterPro" id="IPR050204">
    <property type="entry name" value="AraC_XylS_family_regulators"/>
</dbReference>
<keyword evidence="1" id="KW-0805">Transcription regulation</keyword>
<evidence type="ECO:0000256" key="3">
    <source>
        <dbReference type="ARBA" id="ARBA00023163"/>
    </source>
</evidence>
<dbReference type="PANTHER" id="PTHR46796:SF6">
    <property type="entry name" value="ARAC SUBFAMILY"/>
    <property type="match status" value="1"/>
</dbReference>
<dbReference type="InterPro" id="IPR018062">
    <property type="entry name" value="HTH_AraC-typ_CS"/>
</dbReference>
<reference evidence="6 7" key="1">
    <citation type="submission" date="2019-10" db="EMBL/GenBank/DDBJ databases">
        <title>Streptomyces smaragdinus sp. nov. and Streptomyces fabii sp. nov., isolated from the gut of fungus growing-termite Macrotermes natalensis.</title>
        <authorList>
            <person name="Schwitalla J."/>
            <person name="Benndorf R."/>
            <person name="Martin K."/>
            <person name="De Beer W."/>
            <person name="Kaster A.-K."/>
            <person name="Vollmers J."/>
            <person name="Poulsen M."/>
            <person name="Beemelmanns C."/>
        </authorList>
    </citation>
    <scope>NUCLEOTIDE SEQUENCE [LARGE SCALE GENOMIC DNA]</scope>
    <source>
        <strain evidence="6 7">RB5</strain>
    </source>
</reference>
<evidence type="ECO:0000256" key="4">
    <source>
        <dbReference type="SAM" id="MobiDB-lite"/>
    </source>
</evidence>
<name>A0A7K0CJB8_9ACTN</name>
<evidence type="ECO:0000259" key="5">
    <source>
        <dbReference type="PROSITE" id="PS01124"/>
    </source>
</evidence>
<feature type="domain" description="HTH araC/xylS-type" evidence="5">
    <location>
        <begin position="173"/>
        <end position="274"/>
    </location>
</feature>
<dbReference type="SMART" id="SM00342">
    <property type="entry name" value="HTH_ARAC"/>
    <property type="match status" value="1"/>
</dbReference>
<dbReference type="EMBL" id="WEGJ01000013">
    <property type="protein sequence ID" value="MQY13501.1"/>
    <property type="molecule type" value="Genomic_DNA"/>
</dbReference>
<dbReference type="Pfam" id="PF12833">
    <property type="entry name" value="HTH_18"/>
    <property type="match status" value="1"/>
</dbReference>
<dbReference type="GO" id="GO:0043565">
    <property type="term" value="F:sequence-specific DNA binding"/>
    <property type="evidence" value="ECO:0007669"/>
    <property type="project" value="InterPro"/>
</dbReference>
<dbReference type="Proteomes" id="UP000466345">
    <property type="component" value="Unassembled WGS sequence"/>
</dbReference>
<dbReference type="InterPro" id="IPR035418">
    <property type="entry name" value="AraC-bd_2"/>
</dbReference>
<dbReference type="SUPFAM" id="SSF46689">
    <property type="entry name" value="Homeodomain-like"/>
    <property type="match status" value="1"/>
</dbReference>
<organism evidence="6 7">
    <name type="scientific">Streptomyces smaragdinus</name>
    <dbReference type="NCBI Taxonomy" id="2585196"/>
    <lineage>
        <taxon>Bacteria</taxon>
        <taxon>Bacillati</taxon>
        <taxon>Actinomycetota</taxon>
        <taxon>Actinomycetes</taxon>
        <taxon>Kitasatosporales</taxon>
        <taxon>Streptomycetaceae</taxon>
        <taxon>Streptomyces</taxon>
    </lineage>
</organism>
<keyword evidence="7" id="KW-1185">Reference proteome</keyword>
<evidence type="ECO:0000256" key="2">
    <source>
        <dbReference type="ARBA" id="ARBA00023125"/>
    </source>
</evidence>
<feature type="region of interest" description="Disordered" evidence="4">
    <location>
        <begin position="265"/>
        <end position="295"/>
    </location>
</feature>
<evidence type="ECO:0000313" key="6">
    <source>
        <dbReference type="EMBL" id="MQY13501.1"/>
    </source>
</evidence>
<dbReference type="GO" id="GO:0003700">
    <property type="term" value="F:DNA-binding transcription factor activity"/>
    <property type="evidence" value="ECO:0007669"/>
    <property type="project" value="InterPro"/>
</dbReference>
<proteinExistence type="predicted"/>
<dbReference type="SUPFAM" id="SSF51182">
    <property type="entry name" value="RmlC-like cupins"/>
    <property type="match status" value="1"/>
</dbReference>
<dbReference type="PROSITE" id="PS00041">
    <property type="entry name" value="HTH_ARAC_FAMILY_1"/>
    <property type="match status" value="1"/>
</dbReference>
<feature type="compositionally biased region" description="Polar residues" evidence="4">
    <location>
        <begin position="272"/>
        <end position="283"/>
    </location>
</feature>